<evidence type="ECO:0000313" key="1">
    <source>
        <dbReference type="EMBL" id="KAK3611113.1"/>
    </source>
</evidence>
<reference evidence="1" key="3">
    <citation type="submission" date="2023-05" db="EMBL/GenBank/DDBJ databases">
        <authorList>
            <person name="Smith C.H."/>
        </authorList>
    </citation>
    <scope>NUCLEOTIDE SEQUENCE</scope>
    <source>
        <strain evidence="1">CHS0354</strain>
        <tissue evidence="1">Mantle</tissue>
    </source>
</reference>
<name>A0AAE0WDA9_9BIVA</name>
<reference evidence="1" key="1">
    <citation type="journal article" date="2021" name="Genome Biol. Evol.">
        <title>A High-Quality Reference Genome for a Parasitic Bivalve with Doubly Uniparental Inheritance (Bivalvia: Unionida).</title>
        <authorList>
            <person name="Smith C.H."/>
        </authorList>
    </citation>
    <scope>NUCLEOTIDE SEQUENCE</scope>
    <source>
        <strain evidence="1">CHS0354</strain>
    </source>
</reference>
<evidence type="ECO:0000313" key="2">
    <source>
        <dbReference type="Proteomes" id="UP001195483"/>
    </source>
</evidence>
<dbReference type="EMBL" id="JAEAOA010000506">
    <property type="protein sequence ID" value="KAK3611113.1"/>
    <property type="molecule type" value="Genomic_DNA"/>
</dbReference>
<gene>
    <name evidence="1" type="ORF">CHS0354_007369</name>
</gene>
<dbReference type="Proteomes" id="UP001195483">
    <property type="component" value="Unassembled WGS sequence"/>
</dbReference>
<organism evidence="1 2">
    <name type="scientific">Potamilus streckersoni</name>
    <dbReference type="NCBI Taxonomy" id="2493646"/>
    <lineage>
        <taxon>Eukaryota</taxon>
        <taxon>Metazoa</taxon>
        <taxon>Spiralia</taxon>
        <taxon>Lophotrochozoa</taxon>
        <taxon>Mollusca</taxon>
        <taxon>Bivalvia</taxon>
        <taxon>Autobranchia</taxon>
        <taxon>Heteroconchia</taxon>
        <taxon>Palaeoheterodonta</taxon>
        <taxon>Unionida</taxon>
        <taxon>Unionoidea</taxon>
        <taxon>Unionidae</taxon>
        <taxon>Ambleminae</taxon>
        <taxon>Lampsilini</taxon>
        <taxon>Potamilus</taxon>
    </lineage>
</organism>
<reference evidence="1" key="2">
    <citation type="journal article" date="2021" name="Genome Biol. Evol.">
        <title>Developing a high-quality reference genome for a parasitic bivalve with doubly uniparental inheritance (Bivalvia: Unionida).</title>
        <authorList>
            <person name="Smith C.H."/>
        </authorList>
    </citation>
    <scope>NUCLEOTIDE SEQUENCE</scope>
    <source>
        <strain evidence="1">CHS0354</strain>
        <tissue evidence="1">Mantle</tissue>
    </source>
</reference>
<proteinExistence type="predicted"/>
<comment type="caution">
    <text evidence="1">The sequence shown here is derived from an EMBL/GenBank/DDBJ whole genome shotgun (WGS) entry which is preliminary data.</text>
</comment>
<protein>
    <submittedName>
        <fullName evidence="1">Uncharacterized protein</fullName>
    </submittedName>
</protein>
<accession>A0AAE0WDA9</accession>
<dbReference type="AlphaFoldDB" id="A0AAE0WDA9"/>
<sequence>MSPPCFDRQMTAHLIAFKAMIELEVYEDIPGCSDALMGADLPGVLARDLTLLHISCHDVMASIQKKCFCVHGVGAEDGVVVSVFAVQRHGLLGTIDNFTLILSRPTFLFLPRRPLLVLLNFLSHL</sequence>
<keyword evidence="2" id="KW-1185">Reference proteome</keyword>